<dbReference type="RefSeq" id="WP_145388057.1">
    <property type="nucleotide sequence ID" value="NZ_CP037423.1"/>
</dbReference>
<gene>
    <name evidence="2" type="ORF">Enr13x_36030</name>
</gene>
<dbReference type="InterPro" id="IPR007296">
    <property type="entry name" value="DUF403"/>
</dbReference>
<evidence type="ECO:0000313" key="3">
    <source>
        <dbReference type="Proteomes" id="UP000319004"/>
    </source>
</evidence>
<name>A0A518HSD0_9BACT</name>
<sequence>MLSRVAETVYWLSRYVERAENIARFIDVNYNLTLGESESLSKQWTPLLETTADQDEFVKRYDSPTRENVLQFLSFDEQNGNSMISCVARARENARTIREVISSVVWEQLNKFHLLVQAAGHSPQTLEQPQAFCEQVRLTSHLLVGAMDATMSHDEAWHFSRLGRMIERGDKTSRLLDVQYYNLLPDGGSVGSSLDVVRWSALLRSASALESYRRLRGKIVPIRVAEFLMLDRKFPRAMHFAAMRARESMRMITGSELNSYCYHSEQLLGRLCSSLDYAVIDDILQDGLHEYIDQFQRQLNTIGQEIHEDFFSVDRLNAPPQASVMT</sequence>
<dbReference type="InterPro" id="IPR051680">
    <property type="entry name" value="ATP-dep_Glu-Cys_Ligase-2"/>
</dbReference>
<keyword evidence="3" id="KW-1185">Reference proteome</keyword>
<protein>
    <recommendedName>
        <fullName evidence="1">DUF403 domain-containing protein</fullName>
    </recommendedName>
</protein>
<evidence type="ECO:0000259" key="1">
    <source>
        <dbReference type="Pfam" id="PF04168"/>
    </source>
</evidence>
<accession>A0A518HSD0</accession>
<dbReference type="Pfam" id="PF04168">
    <property type="entry name" value="Alpha-E"/>
    <property type="match status" value="1"/>
</dbReference>
<dbReference type="EMBL" id="CP037423">
    <property type="protein sequence ID" value="QDV43745.1"/>
    <property type="molecule type" value="Genomic_DNA"/>
</dbReference>
<dbReference type="PANTHER" id="PTHR34595">
    <property type="entry name" value="BLR5612 PROTEIN"/>
    <property type="match status" value="1"/>
</dbReference>
<reference evidence="2 3" key="1">
    <citation type="submission" date="2019-03" db="EMBL/GenBank/DDBJ databases">
        <title>Deep-cultivation of Planctomycetes and their phenomic and genomic characterization uncovers novel biology.</title>
        <authorList>
            <person name="Wiegand S."/>
            <person name="Jogler M."/>
            <person name="Boedeker C."/>
            <person name="Pinto D."/>
            <person name="Vollmers J."/>
            <person name="Rivas-Marin E."/>
            <person name="Kohn T."/>
            <person name="Peeters S.H."/>
            <person name="Heuer A."/>
            <person name="Rast P."/>
            <person name="Oberbeckmann S."/>
            <person name="Bunk B."/>
            <person name="Jeske O."/>
            <person name="Meyerdierks A."/>
            <person name="Storesund J.E."/>
            <person name="Kallscheuer N."/>
            <person name="Luecker S."/>
            <person name="Lage O.M."/>
            <person name="Pohl T."/>
            <person name="Merkel B.J."/>
            <person name="Hornburger P."/>
            <person name="Mueller R.-W."/>
            <person name="Bruemmer F."/>
            <person name="Labrenz M."/>
            <person name="Spormann A.M."/>
            <person name="Op den Camp H."/>
            <person name="Overmann J."/>
            <person name="Amann R."/>
            <person name="Jetten M.S.M."/>
            <person name="Mascher T."/>
            <person name="Medema M.H."/>
            <person name="Devos D.P."/>
            <person name="Kaster A.-K."/>
            <person name="Ovreas L."/>
            <person name="Rohde M."/>
            <person name="Galperin M.Y."/>
            <person name="Jogler C."/>
        </authorList>
    </citation>
    <scope>NUCLEOTIDE SEQUENCE [LARGE SCALE GENOMIC DNA]</scope>
    <source>
        <strain evidence="2 3">Enr13</strain>
    </source>
</reference>
<proteinExistence type="predicted"/>
<organism evidence="2 3">
    <name type="scientific">Stieleria neptunia</name>
    <dbReference type="NCBI Taxonomy" id="2527979"/>
    <lineage>
        <taxon>Bacteria</taxon>
        <taxon>Pseudomonadati</taxon>
        <taxon>Planctomycetota</taxon>
        <taxon>Planctomycetia</taxon>
        <taxon>Pirellulales</taxon>
        <taxon>Pirellulaceae</taxon>
        <taxon>Stieleria</taxon>
    </lineage>
</organism>
<dbReference type="KEGG" id="snep:Enr13x_36030"/>
<dbReference type="OrthoDB" id="9803532at2"/>
<feature type="domain" description="DUF403" evidence="1">
    <location>
        <begin position="1"/>
        <end position="311"/>
    </location>
</feature>
<dbReference type="Proteomes" id="UP000319004">
    <property type="component" value="Chromosome"/>
</dbReference>
<evidence type="ECO:0000313" key="2">
    <source>
        <dbReference type="EMBL" id="QDV43745.1"/>
    </source>
</evidence>
<dbReference type="PANTHER" id="PTHR34595:SF7">
    <property type="entry name" value="SLL1039 PROTEIN"/>
    <property type="match status" value="1"/>
</dbReference>
<dbReference type="AlphaFoldDB" id="A0A518HSD0"/>